<evidence type="ECO:0000256" key="6">
    <source>
        <dbReference type="NCBIfam" id="TIGR03319"/>
    </source>
</evidence>
<protein>
    <recommendedName>
        <fullName evidence="5 6">Ribonuclease Y</fullName>
        <shortName evidence="5">RNase Y</shortName>
        <ecNumber evidence="5 6">3.1.-.-</ecNumber>
    </recommendedName>
</protein>
<sequence>MNIVLLASATILVAGIFLALYYKKKNIDSRLEQLKGKIKELENAKIEAEDIVETAKKKAQDIKRETEIKTKEKIYKMKEEAEKEIKAAKIEIDKKEQRIIRKEENVDNKLEKIETKEKHLEEKSRELNVKIEEIEKLKEKQELELERVAELSKQEAKEILLDKIKEELTHETAVVIREYENKLEDNKERISKRILSTAISKAASEYVVDATISVVQLPNEEMKGRIIGREGRNIRAIEALTGVDVIIDDTPEAVVVSSFDGVRREIAKLALEKLVQDGRIHPAKIEESVDKATKEVNQAIVEAGEQALFELGITDMHPEIIKTLGRLKYRTSYGQNVLVHSIEVANLASTLAAELGCNVELAKRSGLLHDIGKALDHDIEGSHAIIGAEFLKKFGEKENVYNGAAAHHGEEEFTCVESVLVQAADAISASRPGARRETLSTYLKRLENLEEIATSFEGVESSYAIQAGREIRIIVNAEEINDDKATIMSREVAKKIEERMQYPGQIKVTVVRETRAVEYAK</sequence>
<dbReference type="Pfam" id="PF00013">
    <property type="entry name" value="KH_1"/>
    <property type="match status" value="1"/>
</dbReference>
<dbReference type="Gene3D" id="3.30.1370.10">
    <property type="entry name" value="K Homology domain, type 1"/>
    <property type="match status" value="1"/>
</dbReference>
<dbReference type="Gene3D" id="1.10.3210.10">
    <property type="entry name" value="Hypothetical protein af1432"/>
    <property type="match status" value="1"/>
</dbReference>
<accession>A0AA46I583</accession>
<dbReference type="NCBIfam" id="TIGR03319">
    <property type="entry name" value="RNase_Y"/>
    <property type="match status" value="1"/>
</dbReference>
<dbReference type="HAMAP" id="MF_00335">
    <property type="entry name" value="RNase_Y"/>
    <property type="match status" value="1"/>
</dbReference>
<evidence type="ECO:0000256" key="5">
    <source>
        <dbReference type="HAMAP-Rule" id="MF_00335"/>
    </source>
</evidence>
<dbReference type="AlphaFoldDB" id="A0AA46I583"/>
<keyword evidence="2 5" id="KW-0255">Endonuclease</keyword>
<comment type="similarity">
    <text evidence="5">Belongs to the RNase Y family.</text>
</comment>
<dbReference type="SUPFAM" id="SSF109604">
    <property type="entry name" value="HD-domain/PDEase-like"/>
    <property type="match status" value="1"/>
</dbReference>
<dbReference type="GO" id="GO:0006402">
    <property type="term" value="P:mRNA catabolic process"/>
    <property type="evidence" value="ECO:0007669"/>
    <property type="project" value="UniProtKB-UniRule"/>
</dbReference>
<dbReference type="SMART" id="SM00471">
    <property type="entry name" value="HDc"/>
    <property type="match status" value="1"/>
</dbReference>
<dbReference type="GO" id="GO:0004521">
    <property type="term" value="F:RNA endonuclease activity"/>
    <property type="evidence" value="ECO:0007669"/>
    <property type="project" value="UniProtKB-UniRule"/>
</dbReference>
<dbReference type="CDD" id="cd22431">
    <property type="entry name" value="KH-I_RNaseY"/>
    <property type="match status" value="1"/>
</dbReference>
<dbReference type="InterPro" id="IPR036612">
    <property type="entry name" value="KH_dom_type_1_sf"/>
</dbReference>
<dbReference type="RefSeq" id="WP_134113378.1">
    <property type="nucleotide sequence ID" value="NZ_SOBG01000006.1"/>
</dbReference>
<dbReference type="InterPro" id="IPR004087">
    <property type="entry name" value="KH_dom"/>
</dbReference>
<dbReference type="Proteomes" id="UP000294678">
    <property type="component" value="Unassembled WGS sequence"/>
</dbReference>
<dbReference type="PROSITE" id="PS50084">
    <property type="entry name" value="KH_TYPE_1"/>
    <property type="match status" value="1"/>
</dbReference>
<dbReference type="GO" id="GO:0005886">
    <property type="term" value="C:plasma membrane"/>
    <property type="evidence" value="ECO:0007669"/>
    <property type="project" value="UniProtKB-UniRule"/>
</dbReference>
<dbReference type="SUPFAM" id="SSF54791">
    <property type="entry name" value="Eukaryotic type KH-domain (KH-domain type I)"/>
    <property type="match status" value="1"/>
</dbReference>
<keyword evidence="3 5" id="KW-0378">Hydrolase</keyword>
<evidence type="ECO:0000259" key="8">
    <source>
        <dbReference type="PROSITE" id="PS51831"/>
    </source>
</evidence>
<evidence type="ECO:0000256" key="2">
    <source>
        <dbReference type="ARBA" id="ARBA00022759"/>
    </source>
</evidence>
<dbReference type="InterPro" id="IPR003607">
    <property type="entry name" value="HD/PDEase_dom"/>
</dbReference>
<dbReference type="EC" id="3.1.-.-" evidence="5 6"/>
<dbReference type="EMBL" id="SOBG01000006">
    <property type="protein sequence ID" value="TDT69167.1"/>
    <property type="molecule type" value="Genomic_DNA"/>
</dbReference>
<dbReference type="PANTHER" id="PTHR12826:SF15">
    <property type="entry name" value="RIBONUCLEASE Y"/>
    <property type="match status" value="1"/>
</dbReference>
<evidence type="ECO:0000313" key="10">
    <source>
        <dbReference type="Proteomes" id="UP000294678"/>
    </source>
</evidence>
<evidence type="ECO:0000256" key="1">
    <source>
        <dbReference type="ARBA" id="ARBA00022722"/>
    </source>
</evidence>
<comment type="function">
    <text evidence="5">Endoribonuclease that initiates mRNA decay.</text>
</comment>
<evidence type="ECO:0000256" key="7">
    <source>
        <dbReference type="SAM" id="Coils"/>
    </source>
</evidence>
<dbReference type="InterPro" id="IPR017705">
    <property type="entry name" value="Ribonuclease_Y"/>
</dbReference>
<comment type="caution">
    <text evidence="9">The sequence shown here is derived from an EMBL/GenBank/DDBJ whole genome shotgun (WGS) entry which is preliminary data.</text>
</comment>
<dbReference type="InterPro" id="IPR006675">
    <property type="entry name" value="HDIG_dom"/>
</dbReference>
<keyword evidence="10" id="KW-1185">Reference proteome</keyword>
<name>A0AA46I583_9FUSO</name>
<keyword evidence="4 5" id="KW-0694">RNA-binding</keyword>
<dbReference type="PANTHER" id="PTHR12826">
    <property type="entry name" value="RIBONUCLEASE Y"/>
    <property type="match status" value="1"/>
</dbReference>
<dbReference type="SMART" id="SM00322">
    <property type="entry name" value="KH"/>
    <property type="match status" value="1"/>
</dbReference>
<evidence type="ECO:0000256" key="4">
    <source>
        <dbReference type="ARBA" id="ARBA00022884"/>
    </source>
</evidence>
<keyword evidence="1 5" id="KW-0540">Nuclease</keyword>
<dbReference type="InterPro" id="IPR022711">
    <property type="entry name" value="RNase_Y_N"/>
</dbReference>
<evidence type="ECO:0000313" key="9">
    <source>
        <dbReference type="EMBL" id="TDT69167.1"/>
    </source>
</evidence>
<dbReference type="FunFam" id="1.10.3210.10:FF:000013">
    <property type="entry name" value="Ribonuclease Y"/>
    <property type="match status" value="1"/>
</dbReference>
<dbReference type="NCBIfam" id="TIGR00277">
    <property type="entry name" value="HDIG"/>
    <property type="match status" value="1"/>
</dbReference>
<evidence type="ECO:0000256" key="3">
    <source>
        <dbReference type="ARBA" id="ARBA00022801"/>
    </source>
</evidence>
<dbReference type="Pfam" id="PF01966">
    <property type="entry name" value="HD"/>
    <property type="match status" value="1"/>
</dbReference>
<dbReference type="PROSITE" id="PS51831">
    <property type="entry name" value="HD"/>
    <property type="match status" value="1"/>
</dbReference>
<reference evidence="9 10" key="1">
    <citation type="submission" date="2019-03" db="EMBL/GenBank/DDBJ databases">
        <title>Genomic Encyclopedia of Type Strains, Phase IV (KMG-IV): sequencing the most valuable type-strain genomes for metagenomic binning, comparative biology and taxonomic classification.</title>
        <authorList>
            <person name="Goeker M."/>
        </authorList>
    </citation>
    <scope>NUCLEOTIDE SEQUENCE [LARGE SCALE GENOMIC DNA]</scope>
    <source>
        <strain evidence="9 10">DSM 100055</strain>
    </source>
</reference>
<dbReference type="CDD" id="cd00077">
    <property type="entry name" value="HDc"/>
    <property type="match status" value="1"/>
</dbReference>
<organism evidence="9 10">
    <name type="scientific">Hypnocyclicus thermotrophus</name>
    <dbReference type="NCBI Taxonomy" id="1627895"/>
    <lineage>
        <taxon>Bacteria</taxon>
        <taxon>Fusobacteriati</taxon>
        <taxon>Fusobacteriota</taxon>
        <taxon>Fusobacteriia</taxon>
        <taxon>Fusobacteriales</taxon>
        <taxon>Fusobacteriaceae</taxon>
        <taxon>Hypnocyclicus</taxon>
    </lineage>
</organism>
<dbReference type="InterPro" id="IPR006674">
    <property type="entry name" value="HD_domain"/>
</dbReference>
<proteinExistence type="inferred from homology"/>
<dbReference type="InterPro" id="IPR004088">
    <property type="entry name" value="KH_dom_type_1"/>
</dbReference>
<dbReference type="GO" id="GO:0016787">
    <property type="term" value="F:hydrolase activity"/>
    <property type="evidence" value="ECO:0007669"/>
    <property type="project" value="UniProtKB-KW"/>
</dbReference>
<dbReference type="GO" id="GO:0003723">
    <property type="term" value="F:RNA binding"/>
    <property type="evidence" value="ECO:0007669"/>
    <property type="project" value="UniProtKB-UniRule"/>
</dbReference>
<feature type="coiled-coil region" evidence="7">
    <location>
        <begin position="24"/>
        <end position="158"/>
    </location>
</feature>
<keyword evidence="7" id="KW-0175">Coiled coil</keyword>
<gene>
    <name evidence="5" type="primary">rny</name>
    <name evidence="9" type="ORF">EV215_1509</name>
</gene>
<feature type="domain" description="HD" evidence="8">
    <location>
        <begin position="337"/>
        <end position="430"/>
    </location>
</feature>
<dbReference type="Pfam" id="PF12072">
    <property type="entry name" value="RNase_Y_N"/>
    <property type="match status" value="1"/>
</dbReference>